<dbReference type="EMBL" id="FNEM01000016">
    <property type="protein sequence ID" value="SDJ96203.1"/>
    <property type="molecule type" value="Genomic_DNA"/>
</dbReference>
<dbReference type="InterPro" id="IPR036777">
    <property type="entry name" value="Channel_Tsx-like_sf"/>
</dbReference>
<evidence type="ECO:0000313" key="4">
    <source>
        <dbReference type="Proteomes" id="UP000199527"/>
    </source>
</evidence>
<accession>A0A1G8Y092</accession>
<dbReference type="Pfam" id="PF03502">
    <property type="entry name" value="Channel_Tsx"/>
    <property type="match status" value="1"/>
</dbReference>
<keyword evidence="4" id="KW-1185">Reference proteome</keyword>
<organism evidence="3 4">
    <name type="scientific">Ferrimonas sediminum</name>
    <dbReference type="NCBI Taxonomy" id="718193"/>
    <lineage>
        <taxon>Bacteria</taxon>
        <taxon>Pseudomonadati</taxon>
        <taxon>Pseudomonadota</taxon>
        <taxon>Gammaproteobacteria</taxon>
        <taxon>Alteromonadales</taxon>
        <taxon>Ferrimonadaceae</taxon>
        <taxon>Ferrimonas</taxon>
    </lineage>
</organism>
<dbReference type="GO" id="GO:0009279">
    <property type="term" value="C:cell outer membrane"/>
    <property type="evidence" value="ECO:0007669"/>
    <property type="project" value="InterPro"/>
</dbReference>
<feature type="chain" id="PRO_5011775911" evidence="2">
    <location>
        <begin position="31"/>
        <end position="259"/>
    </location>
</feature>
<sequence>MMAGGNNKVDPTMKKTTLALALLASMSAYAESPIQWWDASATLLHGEDYDLAPSHRQTTLTLETAGGWSYGDWFAFYDFIEFNGTSESASYGEISPRFSFGKMLGTDLGMGPVTDLSLALTYETGKGPVESFLYGVGADLALPGFTYFQLNAYKRDAISDGNISDGWQLTPVFRVDIPVGDANLVVDGFIDWVVAADNDGYEENLHFNPQIKYDLGRSLFGEAKSNTLLVGIEYDYWQNKYGVDGIDQNTYSFIVKYHL</sequence>
<dbReference type="InterPro" id="IPR018013">
    <property type="entry name" value="Channel_Tsx-like"/>
</dbReference>
<name>A0A1G8Y092_9GAMM</name>
<proteinExistence type="inferred from homology"/>
<dbReference type="SUPFAM" id="SSF111364">
    <property type="entry name" value="Tsx-like channel"/>
    <property type="match status" value="1"/>
</dbReference>
<feature type="signal peptide" evidence="2">
    <location>
        <begin position="1"/>
        <end position="30"/>
    </location>
</feature>
<reference evidence="4" key="1">
    <citation type="submission" date="2016-10" db="EMBL/GenBank/DDBJ databases">
        <authorList>
            <person name="Varghese N."/>
            <person name="Submissions S."/>
        </authorList>
    </citation>
    <scope>NUCLEOTIDE SEQUENCE [LARGE SCALE GENOMIC DNA]</scope>
    <source>
        <strain evidence="4">DSM 23317</strain>
    </source>
</reference>
<gene>
    <name evidence="3" type="ORF">SAMN04488540_11659</name>
</gene>
<evidence type="ECO:0000256" key="2">
    <source>
        <dbReference type="SAM" id="SignalP"/>
    </source>
</evidence>
<keyword evidence="2" id="KW-0732">Signal</keyword>
<dbReference type="Gene3D" id="2.40.230.20">
    <property type="entry name" value="Nucleoside-specific channel-forming protein, Tsx-like"/>
    <property type="match status" value="1"/>
</dbReference>
<dbReference type="Proteomes" id="UP000199527">
    <property type="component" value="Unassembled WGS sequence"/>
</dbReference>
<evidence type="ECO:0000256" key="1">
    <source>
        <dbReference type="ARBA" id="ARBA00008728"/>
    </source>
</evidence>
<dbReference type="AlphaFoldDB" id="A0A1G8Y092"/>
<evidence type="ECO:0000313" key="3">
    <source>
        <dbReference type="EMBL" id="SDJ96203.1"/>
    </source>
</evidence>
<comment type="similarity">
    <text evidence="1">Belongs to the nucleoside-specific channel-forming outer membrane porin (Tsx) (TC 1.B.10) family.</text>
</comment>
<protein>
    <submittedName>
        <fullName evidence="3">Nucleoside-specific outer membrane channel protein Tsx</fullName>
    </submittedName>
</protein>